<dbReference type="Pfam" id="PF17921">
    <property type="entry name" value="Integrase_H2C2"/>
    <property type="match status" value="1"/>
</dbReference>
<dbReference type="InterPro" id="IPR000477">
    <property type="entry name" value="RT_dom"/>
</dbReference>
<dbReference type="InterPro" id="IPR036397">
    <property type="entry name" value="RNaseH_sf"/>
</dbReference>
<dbReference type="CDD" id="cd01647">
    <property type="entry name" value="RT_LTR"/>
    <property type="match status" value="1"/>
</dbReference>
<dbReference type="CDD" id="cd05481">
    <property type="entry name" value="retropepsin_like_LTR_1"/>
    <property type="match status" value="1"/>
</dbReference>
<dbReference type="PANTHER" id="PTHR37984:SF8">
    <property type="entry name" value="CCHC-TYPE DOMAIN-CONTAINING PROTEIN"/>
    <property type="match status" value="1"/>
</dbReference>
<evidence type="ECO:0008006" key="12">
    <source>
        <dbReference type="Google" id="ProtNLM"/>
    </source>
</evidence>
<keyword evidence="2" id="KW-0548">Nucleotidyltransferase</keyword>
<keyword evidence="1" id="KW-0808">Transferase</keyword>
<dbReference type="CDD" id="cd09274">
    <property type="entry name" value="RNase_HI_RT_Ty3"/>
    <property type="match status" value="1"/>
</dbReference>
<evidence type="ECO:0000256" key="1">
    <source>
        <dbReference type="ARBA" id="ARBA00022679"/>
    </source>
</evidence>
<evidence type="ECO:0000256" key="7">
    <source>
        <dbReference type="SAM" id="MobiDB-lite"/>
    </source>
</evidence>
<dbReference type="FunFam" id="1.10.340.70:FF:000003">
    <property type="entry name" value="Protein CBG25708"/>
    <property type="match status" value="1"/>
</dbReference>
<dbReference type="FunFam" id="3.30.70.270:FF:000063">
    <property type="entry name" value="Zinc knuckle domaincontaining protein"/>
    <property type="match status" value="1"/>
</dbReference>
<gene>
    <name evidence="10" type="ORF">V1264_010573</name>
</gene>
<dbReference type="FunFam" id="3.30.420.10:FF:000063">
    <property type="entry name" value="Retrovirus-related Pol polyprotein from transposon 297-like Protein"/>
    <property type="match status" value="1"/>
</dbReference>
<evidence type="ECO:0000259" key="9">
    <source>
        <dbReference type="PROSITE" id="PS50994"/>
    </source>
</evidence>
<dbReference type="Gene3D" id="3.30.420.10">
    <property type="entry name" value="Ribonuclease H-like superfamily/Ribonuclease H"/>
    <property type="match status" value="1"/>
</dbReference>
<dbReference type="Pfam" id="PF17917">
    <property type="entry name" value="RT_RNaseH"/>
    <property type="match status" value="1"/>
</dbReference>
<evidence type="ECO:0000256" key="4">
    <source>
        <dbReference type="ARBA" id="ARBA00022759"/>
    </source>
</evidence>
<dbReference type="Pfam" id="PF00665">
    <property type="entry name" value="rve"/>
    <property type="match status" value="1"/>
</dbReference>
<dbReference type="SUPFAM" id="SSF56672">
    <property type="entry name" value="DNA/RNA polymerases"/>
    <property type="match status" value="1"/>
</dbReference>
<accession>A0AAN9APT9</accession>
<reference evidence="10 11" key="1">
    <citation type="submission" date="2024-02" db="EMBL/GenBank/DDBJ databases">
        <title>Chromosome-scale genome assembly of the rough periwinkle Littorina saxatilis.</title>
        <authorList>
            <person name="De Jode A."/>
            <person name="Faria R."/>
            <person name="Formenti G."/>
            <person name="Sims Y."/>
            <person name="Smith T.P."/>
            <person name="Tracey A."/>
            <person name="Wood J.M.D."/>
            <person name="Zagrodzka Z.B."/>
            <person name="Johannesson K."/>
            <person name="Butlin R.K."/>
            <person name="Leder E.H."/>
        </authorList>
    </citation>
    <scope>NUCLEOTIDE SEQUENCE [LARGE SCALE GENOMIC DNA]</scope>
    <source>
        <strain evidence="10">Snail1</strain>
        <tissue evidence="10">Muscle</tissue>
    </source>
</reference>
<keyword evidence="4" id="KW-0255">Endonuclease</keyword>
<evidence type="ECO:0000256" key="5">
    <source>
        <dbReference type="ARBA" id="ARBA00022801"/>
    </source>
</evidence>
<dbReference type="GO" id="GO:0004519">
    <property type="term" value="F:endonuclease activity"/>
    <property type="evidence" value="ECO:0007669"/>
    <property type="project" value="UniProtKB-KW"/>
</dbReference>
<dbReference type="PANTHER" id="PTHR37984">
    <property type="entry name" value="PROTEIN CBG26694"/>
    <property type="match status" value="1"/>
</dbReference>
<dbReference type="GO" id="GO:0003964">
    <property type="term" value="F:RNA-directed DNA polymerase activity"/>
    <property type="evidence" value="ECO:0007669"/>
    <property type="project" value="UniProtKB-KW"/>
</dbReference>
<dbReference type="GO" id="GO:0003676">
    <property type="term" value="F:nucleic acid binding"/>
    <property type="evidence" value="ECO:0007669"/>
    <property type="project" value="InterPro"/>
</dbReference>
<feature type="domain" description="Integrase catalytic" evidence="9">
    <location>
        <begin position="734"/>
        <end position="895"/>
    </location>
</feature>
<dbReference type="GO" id="GO:0015074">
    <property type="term" value="P:DNA integration"/>
    <property type="evidence" value="ECO:0007669"/>
    <property type="project" value="InterPro"/>
</dbReference>
<proteinExistence type="predicted"/>
<feature type="compositionally biased region" description="Basic and acidic residues" evidence="7">
    <location>
        <begin position="1000"/>
        <end position="1021"/>
    </location>
</feature>
<dbReference type="InterPro" id="IPR001584">
    <property type="entry name" value="Integrase_cat-core"/>
</dbReference>
<keyword evidence="11" id="KW-1185">Reference proteome</keyword>
<dbReference type="PROSITE" id="PS50878">
    <property type="entry name" value="RT_POL"/>
    <property type="match status" value="1"/>
</dbReference>
<keyword evidence="3" id="KW-0540">Nuclease</keyword>
<dbReference type="InterPro" id="IPR043128">
    <property type="entry name" value="Rev_trsase/Diguanyl_cyclase"/>
</dbReference>
<feature type="region of interest" description="Disordered" evidence="7">
    <location>
        <begin position="1000"/>
        <end position="1067"/>
    </location>
</feature>
<dbReference type="Gene3D" id="3.10.10.10">
    <property type="entry name" value="HIV Type 1 Reverse Transcriptase, subunit A, domain 1"/>
    <property type="match status" value="1"/>
</dbReference>
<feature type="compositionally biased region" description="Basic and acidic residues" evidence="7">
    <location>
        <begin position="1031"/>
        <end position="1047"/>
    </location>
</feature>
<dbReference type="EMBL" id="JBAMIC010000024">
    <property type="protein sequence ID" value="KAK7090822.1"/>
    <property type="molecule type" value="Genomic_DNA"/>
</dbReference>
<keyword evidence="6" id="KW-0695">RNA-directed DNA polymerase</keyword>
<evidence type="ECO:0000256" key="2">
    <source>
        <dbReference type="ARBA" id="ARBA00022695"/>
    </source>
</evidence>
<dbReference type="InterPro" id="IPR012337">
    <property type="entry name" value="RNaseH-like_sf"/>
</dbReference>
<keyword evidence="5" id="KW-0378">Hydrolase</keyword>
<dbReference type="AlphaFoldDB" id="A0AAN9APT9"/>
<dbReference type="Proteomes" id="UP001374579">
    <property type="component" value="Unassembled WGS sequence"/>
</dbReference>
<evidence type="ECO:0000259" key="8">
    <source>
        <dbReference type="PROSITE" id="PS50878"/>
    </source>
</evidence>
<organism evidence="10 11">
    <name type="scientific">Littorina saxatilis</name>
    <dbReference type="NCBI Taxonomy" id="31220"/>
    <lineage>
        <taxon>Eukaryota</taxon>
        <taxon>Metazoa</taxon>
        <taxon>Spiralia</taxon>
        <taxon>Lophotrochozoa</taxon>
        <taxon>Mollusca</taxon>
        <taxon>Gastropoda</taxon>
        <taxon>Caenogastropoda</taxon>
        <taxon>Littorinimorpha</taxon>
        <taxon>Littorinoidea</taxon>
        <taxon>Littorinidae</taxon>
        <taxon>Littorina</taxon>
    </lineage>
</organism>
<dbReference type="GO" id="GO:0016787">
    <property type="term" value="F:hydrolase activity"/>
    <property type="evidence" value="ECO:0007669"/>
    <property type="project" value="UniProtKB-KW"/>
</dbReference>
<name>A0AAN9APT9_9CAEN</name>
<dbReference type="Gene3D" id="3.30.70.270">
    <property type="match status" value="2"/>
</dbReference>
<dbReference type="InterPro" id="IPR050951">
    <property type="entry name" value="Retrovirus_Pol_polyprotein"/>
</dbReference>
<evidence type="ECO:0000313" key="10">
    <source>
        <dbReference type="EMBL" id="KAK7090822.1"/>
    </source>
</evidence>
<dbReference type="Gene3D" id="1.10.340.70">
    <property type="match status" value="1"/>
</dbReference>
<dbReference type="SUPFAM" id="SSF53098">
    <property type="entry name" value="Ribonuclease H-like"/>
    <property type="match status" value="1"/>
</dbReference>
<dbReference type="PROSITE" id="PS50994">
    <property type="entry name" value="INTEGRASE"/>
    <property type="match status" value="1"/>
</dbReference>
<evidence type="ECO:0000256" key="3">
    <source>
        <dbReference type="ARBA" id="ARBA00022722"/>
    </source>
</evidence>
<dbReference type="Pfam" id="PF00078">
    <property type="entry name" value="RVT_1"/>
    <property type="match status" value="1"/>
</dbReference>
<feature type="domain" description="Reverse transcriptase" evidence="8">
    <location>
        <begin position="172"/>
        <end position="355"/>
    </location>
</feature>
<sequence length="1067" mass="123105">MCINDVMVSFQLDSGATTNCLSESVYKTVTKDKQLRHVKKTDRRLLMYNGSEVRPAGETILRVVNPKNKEEYRVRFYIVREKTRPILGFRALQYMKLMTVNVENIAVATDRHDDKHVLTEFHDVFEGELGTLEGELHLVTDPKVPPVKLPCRKWPAPVKQQVKEELDRLLELGVIAPVNTPTDWISSLVVTMKPNGKARLCIDPRPLNKAIKRNHYPMRTIDDVLEELQGAQYFTHLDARNGFWHVVLDEESSLLTTFETPFGKYRWRRLPFGVSASPEEFQRRMDEALRDLPGVFAVHDDIIIWGKDEDGKSASEVHDRNVKQLLQRCREKGIKLNSDKVEYKKTEISYLGHVISTEGVKADPKKIDAVKKLKTPEDKAAVQRLLGMVGYLQKFAPRLSEIATPLRQLVKKNVHFRWDEQVHGKALQEIKEVLSQPPVLKFFNPKAEKVVLQCDASEFGLGACLMADGHPVQYASRALTETERNYAQIEKEMLAIVFGLERFERYVYGRHVEVESDHKPLIPIHKKSLLSAPKRLQRMLLRTQKYDYTVVYKKGTEMYIADTLSRAVESSGTGGDRTRREEIFQSELEKEIETVNMTSHIAVTEERLTELQEETRRDQDLGLLMKIVQTGWPEERRNVPVKLQDYFPFREEISLQNGLLFKGERIVVPENMRTKVMSLIHISHTGLQGCLRRAREVVYWPGMNKDMEQLIGQCEACQTYQRNQTKEPMISQPIPDLPWQFVGVDLLELNGRDYVVTVDYYSDFFEVDRIQNKTGKEVINKMKAHFARYGVPERVISDNGPPFNSEEFAAFARSFGFEHVTSSPGYPQSNGKAENAVKAAKNLMRKTSETKTDPYLALLELRNIPSEKMKTSPSQRLFGRRTRTAVPSAKSLLKPETCRDVRNKLMEKKEKQTSYYNRGAVELETLKPGQVVRFKAPRSNRWVKATVQNQVDVRSYKIRTEDGRMYRRNRKQIRSTSSSDMTAPVQGGQQLYRHLIDKSQEKNDSDTRLEQRQTRQQDQQKETQSQTPVTEENRDAEQSDKVKDDQTYTRSGRVVRKPAYLNDYKVG</sequence>
<dbReference type="InterPro" id="IPR041588">
    <property type="entry name" value="Integrase_H2C2"/>
</dbReference>
<dbReference type="FunFam" id="3.10.20.370:FF:000001">
    <property type="entry name" value="Retrovirus-related Pol polyprotein from transposon 17.6-like protein"/>
    <property type="match status" value="1"/>
</dbReference>
<dbReference type="InterPro" id="IPR043502">
    <property type="entry name" value="DNA/RNA_pol_sf"/>
</dbReference>
<comment type="caution">
    <text evidence="10">The sequence shown here is derived from an EMBL/GenBank/DDBJ whole genome shotgun (WGS) entry which is preliminary data.</text>
</comment>
<evidence type="ECO:0000256" key="6">
    <source>
        <dbReference type="ARBA" id="ARBA00022918"/>
    </source>
</evidence>
<protein>
    <recommendedName>
        <fullName evidence="12">Endonuclease</fullName>
    </recommendedName>
</protein>
<evidence type="ECO:0000313" key="11">
    <source>
        <dbReference type="Proteomes" id="UP001374579"/>
    </source>
</evidence>
<dbReference type="InterPro" id="IPR041373">
    <property type="entry name" value="RT_RNaseH"/>
</dbReference>